<protein>
    <submittedName>
        <fullName evidence="2">Zinc ribbon domain-containing protein</fullName>
    </submittedName>
</protein>
<dbReference type="Pfam" id="PF12674">
    <property type="entry name" value="Zn_ribbon_2"/>
    <property type="match status" value="1"/>
</dbReference>
<reference evidence="2" key="1">
    <citation type="journal article" date="2023" name="Int. J. Syst. Evol. Microbiol.">
        <title>&lt;i&gt;Holtiella tumoricola&lt;/i&gt; gen. nov. sp. nov., isolated from a human clinical sample.</title>
        <authorList>
            <person name="Allen-Vercoe E."/>
            <person name="Daigneault M.C."/>
            <person name="Vancuren S.J."/>
            <person name="Cochrane K."/>
            <person name="O'Neal L.L."/>
            <person name="Sankaranarayanan K."/>
            <person name="Lawson P.A."/>
        </authorList>
    </citation>
    <scope>NUCLEOTIDE SEQUENCE</scope>
    <source>
        <strain evidence="2">CC70A</strain>
    </source>
</reference>
<dbReference type="Proteomes" id="UP001169242">
    <property type="component" value="Unassembled WGS sequence"/>
</dbReference>
<gene>
    <name evidence="2" type="ORF">PBV87_06970</name>
</gene>
<feature type="domain" description="Putative zinc ribbon" evidence="1">
    <location>
        <begin position="6"/>
        <end position="86"/>
    </location>
</feature>
<dbReference type="EMBL" id="JAQIFT010000029">
    <property type="protein sequence ID" value="MDA3731227.1"/>
    <property type="molecule type" value="Genomic_DNA"/>
</dbReference>
<proteinExistence type="predicted"/>
<evidence type="ECO:0000259" key="1">
    <source>
        <dbReference type="Pfam" id="PF12674"/>
    </source>
</evidence>
<evidence type="ECO:0000313" key="2">
    <source>
        <dbReference type="EMBL" id="MDA3731227.1"/>
    </source>
</evidence>
<dbReference type="RefSeq" id="WP_053986169.1">
    <property type="nucleotide sequence ID" value="NZ_JAQIFT010000029.1"/>
</dbReference>
<sequence length="86" mass="9806">MSEMKVCQSCAMPLTNEEELGTNADGSLNEAYCKYCFNEGKFVGEMTMDEMIEFCAPIVVKEKVYPDVEAAKQAMRGYFPTLKRWK</sequence>
<dbReference type="AlphaFoldDB" id="A0AA42DLF7"/>
<comment type="caution">
    <text evidence="2">The sequence shown here is derived from an EMBL/GenBank/DDBJ whole genome shotgun (WGS) entry which is preliminary data.</text>
</comment>
<name>A0AA42DLF7_9FIRM</name>
<evidence type="ECO:0000313" key="3">
    <source>
        <dbReference type="Proteomes" id="UP001169242"/>
    </source>
</evidence>
<keyword evidence="3" id="KW-1185">Reference proteome</keyword>
<accession>A0AA42DLF7</accession>
<organism evidence="2 3">
    <name type="scientific">Holtiella tumoricola</name>
    <dbReference type="NCBI Taxonomy" id="3018743"/>
    <lineage>
        <taxon>Bacteria</taxon>
        <taxon>Bacillati</taxon>
        <taxon>Bacillota</taxon>
        <taxon>Clostridia</taxon>
        <taxon>Lachnospirales</taxon>
        <taxon>Cellulosilyticaceae</taxon>
        <taxon>Holtiella</taxon>
    </lineage>
</organism>
<dbReference type="InterPro" id="IPR025868">
    <property type="entry name" value="Zn_ribbon_dom_put"/>
</dbReference>